<name>A0A7E5WLY5_TRINI</name>
<keyword evidence="8 17" id="KW-0479">Metal-binding</keyword>
<dbReference type="GO" id="GO:0016491">
    <property type="term" value="F:oxidoreductase activity"/>
    <property type="evidence" value="ECO:0007669"/>
    <property type="project" value="UniProtKB-KW"/>
</dbReference>
<feature type="binding site" evidence="17">
    <location>
        <position position="1037"/>
    </location>
    <ligand>
        <name>Mo-molybdopterin</name>
        <dbReference type="ChEBI" id="CHEBI:71302"/>
    </ligand>
    <ligandPart>
        <name>Mo</name>
        <dbReference type="ChEBI" id="CHEBI:28685"/>
    </ligandPart>
</feature>
<dbReference type="Pfam" id="PF03450">
    <property type="entry name" value="CO_deh_flav_C"/>
    <property type="match status" value="1"/>
</dbReference>
<dbReference type="Pfam" id="PF20256">
    <property type="entry name" value="MoCoBD_2"/>
    <property type="match status" value="1"/>
</dbReference>
<dbReference type="GO" id="GO:0071949">
    <property type="term" value="F:FAD binding"/>
    <property type="evidence" value="ECO:0007669"/>
    <property type="project" value="InterPro"/>
</dbReference>
<keyword evidence="20" id="KW-1185">Reference proteome</keyword>
<dbReference type="InterPro" id="IPR016208">
    <property type="entry name" value="Ald_Oxase/xanthine_DH-like"/>
</dbReference>
<dbReference type="SUPFAM" id="SSF47741">
    <property type="entry name" value="CO dehydrogenase ISP C-domain like"/>
    <property type="match status" value="1"/>
</dbReference>
<dbReference type="InterPro" id="IPR001041">
    <property type="entry name" value="2Fe-2S_ferredoxin-type"/>
</dbReference>
<dbReference type="Pfam" id="PF01315">
    <property type="entry name" value="Ald_Xan_dh_C"/>
    <property type="match status" value="1"/>
</dbReference>
<dbReference type="InterPro" id="IPR002888">
    <property type="entry name" value="2Fe-2S-bd"/>
</dbReference>
<dbReference type="Gene3D" id="3.90.1170.50">
    <property type="entry name" value="Aldehyde oxidase/xanthine dehydrogenase, a/b hammerhead"/>
    <property type="match status" value="1"/>
</dbReference>
<dbReference type="FunCoup" id="A0A7E5WLY5">
    <property type="interactions" value="223"/>
</dbReference>
<dbReference type="PROSITE" id="PS51085">
    <property type="entry name" value="2FE2S_FER_2"/>
    <property type="match status" value="1"/>
</dbReference>
<dbReference type="PANTHER" id="PTHR11908">
    <property type="entry name" value="XANTHINE DEHYDROGENASE"/>
    <property type="match status" value="1"/>
</dbReference>
<evidence type="ECO:0000256" key="4">
    <source>
        <dbReference type="ARBA" id="ARBA00011738"/>
    </source>
</evidence>
<feature type="binding site" evidence="17">
    <location>
        <position position="883"/>
    </location>
    <ligand>
        <name>Mo-molybdopterin</name>
        <dbReference type="ChEBI" id="CHEBI:71302"/>
    </ligand>
    <ligandPart>
        <name>Mo</name>
        <dbReference type="ChEBI" id="CHEBI:28685"/>
    </ligandPart>
</feature>
<dbReference type="KEGG" id="tnl:113503843"/>
<keyword evidence="10" id="KW-0560">Oxidoreductase</keyword>
<evidence type="ECO:0000256" key="6">
    <source>
        <dbReference type="ARBA" id="ARBA00022630"/>
    </source>
</evidence>
<dbReference type="OrthoDB" id="8300278at2759"/>
<dbReference type="InterPro" id="IPR036884">
    <property type="entry name" value="2Fe-2S-bd_dom_sf"/>
</dbReference>
<comment type="subcellular location">
    <subcellularLocation>
        <location evidence="2">Peroxisome</location>
    </subcellularLocation>
</comment>
<evidence type="ECO:0000256" key="5">
    <source>
        <dbReference type="ARBA" id="ARBA00022505"/>
    </source>
</evidence>
<dbReference type="SMART" id="SM01008">
    <property type="entry name" value="Ald_Xan_dh_C"/>
    <property type="match status" value="1"/>
</dbReference>
<evidence type="ECO:0000256" key="1">
    <source>
        <dbReference type="ARBA" id="ARBA00001974"/>
    </source>
</evidence>
<dbReference type="FunFam" id="3.30.465.10:FF:000013">
    <property type="entry name" value="Aldehyde oxidase"/>
    <property type="match status" value="1"/>
</dbReference>
<dbReference type="SUPFAM" id="SSF56176">
    <property type="entry name" value="FAD-binding/transporter-associated domain-like"/>
    <property type="match status" value="1"/>
</dbReference>
<comment type="cofactor">
    <cofactor evidence="17">
        <name>Mo-molybdopterin</name>
        <dbReference type="ChEBI" id="CHEBI:71302"/>
    </cofactor>
    <text evidence="17">Binds 1 Mo-molybdopterin (Mo-MPT) cofactor per subunit.</text>
</comment>
<dbReference type="InterPro" id="IPR046867">
    <property type="entry name" value="AldOxase/xan_DH_MoCoBD2"/>
</dbReference>
<evidence type="ECO:0000256" key="8">
    <source>
        <dbReference type="ARBA" id="ARBA00022723"/>
    </source>
</evidence>
<dbReference type="InterPro" id="IPR016169">
    <property type="entry name" value="FAD-bd_PCMH_sub2"/>
</dbReference>
<evidence type="ECO:0000256" key="2">
    <source>
        <dbReference type="ARBA" id="ARBA00004275"/>
    </source>
</evidence>
<evidence type="ECO:0000256" key="14">
    <source>
        <dbReference type="ARBA" id="ARBA00034078"/>
    </source>
</evidence>
<dbReference type="PROSITE" id="PS51387">
    <property type="entry name" value="FAD_PCMH"/>
    <property type="match status" value="1"/>
</dbReference>
<dbReference type="RefSeq" id="XP_026741748.1">
    <property type="nucleotide sequence ID" value="XM_026885947.1"/>
</dbReference>
<sequence>MEPQDTVMDRIKFKVNGIQYSVGSEISSDEMLLDYLRSYLQLRGTKYMCREGGCGACIVTASKCPGGPQVSINSCMVSIGSCEGWDIRTIEALGNKKAGYHPLQKTLADHHGTQCGYCTCGWIMAMHGLLESKKRVTMLEIEQAFGSNVCRCTGYRPILDAFKKFAVDAPKDRIMDIEDLSICKKSGKPCNQTCEDDEWCLVDEEDVQDRLKRIVLRDGKIWYKPRVLLEVFSILLTEGPHSYMLVNGNTAKGAYPIDQYPRLLIDISNLKELKSIDYDQNLVVGAGLTLSEFLEVLDAGSKQQYFGYLRKLYEHVSLVAHIPVRNVGTIAGNLMIKHTHNEFPSDIYLLLNTVGAQLSLVDFYGARLTVTMEHFLRVDMTGKVIINVLLPPMSDSHKLYTYKLMPRAQSAHAIVNAGFLYKLHPNTSVVESSRIIYGGLSTKFPRAVATEQYLVGKNLFSNDTLQGALRVLDGEMIVEANPPEQSVEYRRFIAKALFYKGLLTLCPPKVVAKRYQSGTDKIHDLRPVSDGKQTFTTDPTMWPLNQPIVKVEAAIQCSGEAQYTDDIPSIHNEVFGAFVLSTVAKGTIAKIDPSAALNLPGVLAFYTAKDIPGLNSFTPADSLLYTSNEEVLCDGNVKYYHQPIGIVVAETQLVADRAARYVRVQYSNITKPVTDVKEAKKDAKRNTMFVSMDATNPGTDVFKTIKGSNTFYGQYHFTMETLACVAKPTEEGIEVHSTTQWLDGVHVMISRALNIPENKIDVHVRRLGGAYGIKISRNIQCAVACSLVVHKMNRPCRFIQPLTTNMRAVGKRLPCSSDFEVAVNHSGQIQKIDLSIYEDNGYKINETLSALGVDVFNNCYDATRFNYKLFDTITDTAKNSWCRSPGTLEALASIEYVMEQISYELSLDPVAVRLANLDRTKYSDMVEMVELMKTNSEFTKRRSAVDSFNTQNRWKKRGLRWAFSRWSPAGAQRFDVNLSVFHADGSVVITHAGVEMGQGINTKAVQLAAYLLKIPIEKIQIKGNNTIIAPNSFISGGSLTTQSIIIALRRCCDELNARLEPIRTTLTNPTWEALITAAYNANVDLQAHGFVHVGDAQMYNVYGMALCEVEVDILTGEFEVIRVDILQDVGFSVSPEIDVGQVEGAFIMGLGYWTCERLVYSEDGAMVTDRTWDYHVPQARDIPQDFRVYFKKNSYSNEVILGSKGTGEPATCASVVVAFALREAIVQARQDSGIPTTQWFSIDGPYTTEKVCMSAQTNTKDFKFY</sequence>
<feature type="binding site" evidence="17">
    <location>
        <position position="49"/>
    </location>
    <ligand>
        <name>[2Fe-2S] cluster</name>
        <dbReference type="ChEBI" id="CHEBI:190135"/>
        <label>1</label>
    </ligand>
</feature>
<keyword evidence="11 17" id="KW-0408">Iron</keyword>
<dbReference type="GO" id="GO:0005777">
    <property type="term" value="C:peroxisome"/>
    <property type="evidence" value="ECO:0007669"/>
    <property type="project" value="UniProtKB-SubCell"/>
</dbReference>
<dbReference type="FunFam" id="3.30.365.10:FF:000001">
    <property type="entry name" value="Xanthine dehydrogenase oxidase"/>
    <property type="match status" value="1"/>
</dbReference>
<evidence type="ECO:0000259" key="19">
    <source>
        <dbReference type="PROSITE" id="PS51387"/>
    </source>
</evidence>
<dbReference type="SUPFAM" id="SSF54665">
    <property type="entry name" value="CO dehydrogenase molybdoprotein N-domain-like"/>
    <property type="match status" value="1"/>
</dbReference>
<dbReference type="Gene3D" id="3.30.390.50">
    <property type="entry name" value="CO dehydrogenase flavoprotein, C-terminal domain"/>
    <property type="match status" value="1"/>
</dbReference>
<feature type="binding site" evidence="17">
    <location>
        <position position="118"/>
    </location>
    <ligand>
        <name>[2Fe-2S] cluster</name>
        <dbReference type="ChEBI" id="CHEBI:190135"/>
        <label>2</label>
    </ligand>
</feature>
<dbReference type="InterPro" id="IPR036856">
    <property type="entry name" value="Ald_Oxase/Xan_DH_a/b_sf"/>
</dbReference>
<dbReference type="Proteomes" id="UP000322000">
    <property type="component" value="Chromosome 20"/>
</dbReference>
<feature type="binding site" evidence="17">
    <location>
        <position position="150"/>
    </location>
    <ligand>
        <name>[2Fe-2S] cluster</name>
        <dbReference type="ChEBI" id="CHEBI:190135"/>
        <label>2</label>
    </ligand>
</feature>
<dbReference type="GO" id="GO:0051537">
    <property type="term" value="F:2 iron, 2 sulfur cluster binding"/>
    <property type="evidence" value="ECO:0007669"/>
    <property type="project" value="UniProtKB-KW"/>
</dbReference>
<comment type="cofactor">
    <cofactor evidence="1 16">
        <name>FAD</name>
        <dbReference type="ChEBI" id="CHEBI:57692"/>
    </cofactor>
</comment>
<evidence type="ECO:0000256" key="11">
    <source>
        <dbReference type="ARBA" id="ARBA00023004"/>
    </source>
</evidence>
<keyword evidence="12 17" id="KW-0411">Iron-sulfur</keyword>
<feature type="domain" description="2Fe-2S ferredoxin-type" evidence="18">
    <location>
        <begin position="9"/>
        <end position="93"/>
    </location>
</feature>
<dbReference type="InterPro" id="IPR002346">
    <property type="entry name" value="Mopterin_DH_FAD-bd"/>
</dbReference>
<dbReference type="Gene3D" id="3.30.465.10">
    <property type="match status" value="1"/>
</dbReference>
<evidence type="ECO:0000256" key="12">
    <source>
        <dbReference type="ARBA" id="ARBA00023014"/>
    </source>
</evidence>
<dbReference type="CDD" id="cd00207">
    <property type="entry name" value="fer2"/>
    <property type="match status" value="1"/>
</dbReference>
<dbReference type="SUPFAM" id="SSF56003">
    <property type="entry name" value="Molybdenum cofactor-binding domain"/>
    <property type="match status" value="1"/>
</dbReference>
<dbReference type="GO" id="GO:0005506">
    <property type="term" value="F:iron ion binding"/>
    <property type="evidence" value="ECO:0007669"/>
    <property type="project" value="InterPro"/>
</dbReference>
<evidence type="ECO:0000256" key="7">
    <source>
        <dbReference type="ARBA" id="ARBA00022714"/>
    </source>
</evidence>
<feature type="binding site" evidence="17">
    <location>
        <position position="740"/>
    </location>
    <ligand>
        <name>Mo-molybdopterin</name>
        <dbReference type="ChEBI" id="CHEBI:71302"/>
    </ligand>
    <ligandPart>
        <name>Mo</name>
        <dbReference type="ChEBI" id="CHEBI:28685"/>
    </ligandPart>
</feature>
<evidence type="ECO:0000313" key="21">
    <source>
        <dbReference type="RefSeq" id="XP_026741748.1"/>
    </source>
</evidence>
<dbReference type="FunFam" id="3.30.390.50:FF:000003">
    <property type="entry name" value="Aldehyde oxidase1"/>
    <property type="match status" value="1"/>
</dbReference>
<dbReference type="PROSITE" id="PS00197">
    <property type="entry name" value="2FE2S_FER_1"/>
    <property type="match status" value="1"/>
</dbReference>
<dbReference type="SUPFAM" id="SSF55447">
    <property type="entry name" value="CO dehydrogenase flavoprotein C-terminal domain-like"/>
    <property type="match status" value="1"/>
</dbReference>
<protein>
    <submittedName>
        <fullName evidence="21">Xanthine dehydrogenase/oxidase-like</fullName>
    </submittedName>
</protein>
<evidence type="ECO:0000259" key="18">
    <source>
        <dbReference type="PROSITE" id="PS51085"/>
    </source>
</evidence>
<keyword evidence="5 17" id="KW-0500">Molybdenum</keyword>
<dbReference type="InterPro" id="IPR036010">
    <property type="entry name" value="2Fe-2S_ferredoxin-like_sf"/>
</dbReference>
<dbReference type="Gene3D" id="3.10.20.30">
    <property type="match status" value="1"/>
</dbReference>
<evidence type="ECO:0000256" key="17">
    <source>
        <dbReference type="PIRSR" id="PIRSR000127-3"/>
    </source>
</evidence>
<evidence type="ECO:0000256" key="9">
    <source>
        <dbReference type="ARBA" id="ARBA00022827"/>
    </source>
</evidence>
<dbReference type="Pfam" id="PF00111">
    <property type="entry name" value="Fer2"/>
    <property type="match status" value="1"/>
</dbReference>
<dbReference type="InterPro" id="IPR036318">
    <property type="entry name" value="FAD-bd_PCMH-like_sf"/>
</dbReference>
<feature type="active site" description="Proton acceptor" evidence="15">
    <location>
        <position position="1208"/>
    </location>
</feature>
<dbReference type="Gene3D" id="3.30.365.10">
    <property type="entry name" value="Aldehyde oxidase/xanthine dehydrogenase, molybdopterin binding domain"/>
    <property type="match status" value="4"/>
</dbReference>
<evidence type="ECO:0000256" key="13">
    <source>
        <dbReference type="ARBA" id="ARBA00023140"/>
    </source>
</evidence>
<comment type="subunit">
    <text evidence="4">Homodimer.</text>
</comment>
<dbReference type="InterPro" id="IPR012675">
    <property type="entry name" value="Beta-grasp_dom_sf"/>
</dbReference>
<dbReference type="SUPFAM" id="SSF54292">
    <property type="entry name" value="2Fe-2S ferredoxin-like"/>
    <property type="match status" value="1"/>
</dbReference>
<proteinExistence type="inferred from homology"/>
<dbReference type="InterPro" id="IPR008274">
    <property type="entry name" value="AldOxase/xan_DH_MoCoBD1"/>
</dbReference>
<comment type="cofactor">
    <cofactor evidence="14">
        <name>[2Fe-2S] cluster</name>
        <dbReference type="ChEBI" id="CHEBI:190135"/>
    </cofactor>
</comment>
<feature type="binding site" evidence="17">
    <location>
        <position position="152"/>
    </location>
    <ligand>
        <name>[2Fe-2S] cluster</name>
        <dbReference type="ChEBI" id="CHEBI:190135"/>
        <label>2</label>
    </ligand>
</feature>
<comment type="cofactor">
    <cofactor evidence="17">
        <name>[2Fe-2S] cluster</name>
        <dbReference type="ChEBI" id="CHEBI:190135"/>
    </cofactor>
    <text evidence="17">Binds 2 [2Fe-2S] clusters.</text>
</comment>
<dbReference type="InterPro" id="IPR006058">
    <property type="entry name" value="2Fe2S_fd_BS"/>
</dbReference>
<feature type="binding site" evidence="16">
    <location>
        <position position="403"/>
    </location>
    <ligand>
        <name>FAD</name>
        <dbReference type="ChEBI" id="CHEBI:57692"/>
    </ligand>
</feature>
<evidence type="ECO:0000256" key="16">
    <source>
        <dbReference type="PIRSR" id="PIRSR000127-2"/>
    </source>
</evidence>
<feature type="binding site" evidence="17">
    <location>
        <position position="115"/>
    </location>
    <ligand>
        <name>[2Fe-2S] cluster</name>
        <dbReference type="ChEBI" id="CHEBI:190135"/>
        <label>2</label>
    </ligand>
</feature>
<dbReference type="InterPro" id="IPR000674">
    <property type="entry name" value="Ald_Oxase/Xan_DH_a/b"/>
</dbReference>
<evidence type="ECO:0000256" key="10">
    <source>
        <dbReference type="ARBA" id="ARBA00023002"/>
    </source>
</evidence>
<dbReference type="PIRSF" id="PIRSF000127">
    <property type="entry name" value="Xanthine_DH"/>
    <property type="match status" value="1"/>
</dbReference>
<dbReference type="Pfam" id="PF02738">
    <property type="entry name" value="MoCoBD_1"/>
    <property type="match status" value="1"/>
</dbReference>
<dbReference type="GeneID" id="113503843"/>
<dbReference type="Pfam" id="PF00941">
    <property type="entry name" value="FAD_binding_5"/>
    <property type="match status" value="1"/>
</dbReference>
<reference evidence="21" key="1">
    <citation type="submission" date="2025-08" db="UniProtKB">
        <authorList>
            <consortium name="RefSeq"/>
        </authorList>
    </citation>
    <scope>IDENTIFICATION</scope>
</reference>
<dbReference type="InterPro" id="IPR016166">
    <property type="entry name" value="FAD-bd_PCMH"/>
</dbReference>
<keyword evidence="9 16" id="KW-0274">FAD</keyword>
<comment type="similarity">
    <text evidence="3">Belongs to the xanthine dehydrogenase family.</text>
</comment>
<feature type="binding site" evidence="17">
    <location>
        <position position="57"/>
    </location>
    <ligand>
        <name>[2Fe-2S] cluster</name>
        <dbReference type="ChEBI" id="CHEBI:190135"/>
        <label>1</label>
    </ligand>
</feature>
<dbReference type="InterPro" id="IPR036683">
    <property type="entry name" value="CO_DH_flav_C_dom_sf"/>
</dbReference>
<gene>
    <name evidence="21" type="primary">LOC113503843</name>
</gene>
<keyword evidence="13" id="KW-0576">Peroxisome</keyword>
<dbReference type="SMART" id="SM01092">
    <property type="entry name" value="CO_deh_flav_C"/>
    <property type="match status" value="1"/>
</dbReference>
<dbReference type="Pfam" id="PF01799">
    <property type="entry name" value="Fer2_2"/>
    <property type="match status" value="1"/>
</dbReference>
<evidence type="ECO:0000256" key="15">
    <source>
        <dbReference type="PIRSR" id="PIRSR000127-1"/>
    </source>
</evidence>
<feature type="binding site" evidence="17">
    <location>
        <position position="54"/>
    </location>
    <ligand>
        <name>[2Fe-2S] cluster</name>
        <dbReference type="ChEBI" id="CHEBI:190135"/>
        <label>1</label>
    </ligand>
</feature>
<dbReference type="InterPro" id="IPR037165">
    <property type="entry name" value="AldOxase/xan_DH_Mopterin-bd_sf"/>
</dbReference>
<feature type="binding site" evidence="17">
    <location>
        <position position="75"/>
    </location>
    <ligand>
        <name>[2Fe-2S] cluster</name>
        <dbReference type="ChEBI" id="CHEBI:190135"/>
        <label>1</label>
    </ligand>
</feature>
<accession>A0A7E5WLY5</accession>
<dbReference type="FunFam" id="3.90.1170.50:FF:000003">
    <property type="entry name" value="Aldehyde oxidase"/>
    <property type="match status" value="1"/>
</dbReference>
<dbReference type="FunFam" id="3.30.365.10:FF:000002">
    <property type="entry name" value="Xanthine dehydrogenase oxidase"/>
    <property type="match status" value="1"/>
</dbReference>
<evidence type="ECO:0000313" key="20">
    <source>
        <dbReference type="Proteomes" id="UP000322000"/>
    </source>
</evidence>
<dbReference type="InterPro" id="IPR005107">
    <property type="entry name" value="CO_DH_flav_C"/>
</dbReference>
<evidence type="ECO:0000256" key="3">
    <source>
        <dbReference type="ARBA" id="ARBA00006849"/>
    </source>
</evidence>
<dbReference type="AlphaFoldDB" id="A0A7E5WLY5"/>
<organism evidence="20 21">
    <name type="scientific">Trichoplusia ni</name>
    <name type="common">Cabbage looper</name>
    <dbReference type="NCBI Taxonomy" id="7111"/>
    <lineage>
        <taxon>Eukaryota</taxon>
        <taxon>Metazoa</taxon>
        <taxon>Ecdysozoa</taxon>
        <taxon>Arthropoda</taxon>
        <taxon>Hexapoda</taxon>
        <taxon>Insecta</taxon>
        <taxon>Pterygota</taxon>
        <taxon>Neoptera</taxon>
        <taxon>Endopterygota</taxon>
        <taxon>Lepidoptera</taxon>
        <taxon>Glossata</taxon>
        <taxon>Ditrysia</taxon>
        <taxon>Noctuoidea</taxon>
        <taxon>Noctuidae</taxon>
        <taxon>Plusiinae</taxon>
        <taxon>Trichoplusia</taxon>
    </lineage>
</organism>
<dbReference type="InParanoid" id="A0A7E5WLY5"/>
<dbReference type="PANTHER" id="PTHR11908:SF132">
    <property type="entry name" value="ALDEHYDE OXIDASE 1-RELATED"/>
    <property type="match status" value="1"/>
</dbReference>
<keyword evidence="6" id="KW-0285">Flavoprotein</keyword>
<dbReference type="Gene3D" id="1.10.150.120">
    <property type="entry name" value="[2Fe-2S]-binding domain"/>
    <property type="match status" value="1"/>
</dbReference>
<feature type="domain" description="FAD-binding PCMH-type" evidence="19">
    <location>
        <begin position="215"/>
        <end position="395"/>
    </location>
</feature>
<keyword evidence="7 17" id="KW-0001">2Fe-2S</keyword>